<accession>A0A0A9A397</accession>
<reference evidence="1" key="2">
    <citation type="journal article" date="2015" name="Data Brief">
        <title>Shoot transcriptome of the giant reed, Arundo donax.</title>
        <authorList>
            <person name="Barrero R.A."/>
            <person name="Guerrero F.D."/>
            <person name="Moolhuijzen P."/>
            <person name="Goolsby J.A."/>
            <person name="Tidwell J."/>
            <person name="Bellgard S.E."/>
            <person name="Bellgard M.I."/>
        </authorList>
    </citation>
    <scope>NUCLEOTIDE SEQUENCE</scope>
    <source>
        <tissue evidence="1">Shoot tissue taken approximately 20 cm above the soil surface</tissue>
    </source>
</reference>
<dbReference type="EMBL" id="GBRH01254405">
    <property type="protein sequence ID" value="JAD43490.1"/>
    <property type="molecule type" value="Transcribed_RNA"/>
</dbReference>
<reference evidence="1" key="1">
    <citation type="submission" date="2014-09" db="EMBL/GenBank/DDBJ databases">
        <authorList>
            <person name="Magalhaes I.L.F."/>
            <person name="Oliveira U."/>
            <person name="Santos F.R."/>
            <person name="Vidigal T.H.D.A."/>
            <person name="Brescovit A.D."/>
            <person name="Santos A.J."/>
        </authorList>
    </citation>
    <scope>NUCLEOTIDE SEQUENCE</scope>
    <source>
        <tissue evidence="1">Shoot tissue taken approximately 20 cm above the soil surface</tissue>
    </source>
</reference>
<protein>
    <submittedName>
        <fullName evidence="1">Uncharacterized protein</fullName>
    </submittedName>
</protein>
<dbReference type="AlphaFoldDB" id="A0A0A9A397"/>
<proteinExistence type="predicted"/>
<sequence>MWAFAVSLRGVALNAVSMSRRKFYLCPCYMQLSSKCV</sequence>
<evidence type="ECO:0000313" key="1">
    <source>
        <dbReference type="EMBL" id="JAD43490.1"/>
    </source>
</evidence>
<organism evidence="1">
    <name type="scientific">Arundo donax</name>
    <name type="common">Giant reed</name>
    <name type="synonym">Donax arundinaceus</name>
    <dbReference type="NCBI Taxonomy" id="35708"/>
    <lineage>
        <taxon>Eukaryota</taxon>
        <taxon>Viridiplantae</taxon>
        <taxon>Streptophyta</taxon>
        <taxon>Embryophyta</taxon>
        <taxon>Tracheophyta</taxon>
        <taxon>Spermatophyta</taxon>
        <taxon>Magnoliopsida</taxon>
        <taxon>Liliopsida</taxon>
        <taxon>Poales</taxon>
        <taxon>Poaceae</taxon>
        <taxon>PACMAD clade</taxon>
        <taxon>Arundinoideae</taxon>
        <taxon>Arundineae</taxon>
        <taxon>Arundo</taxon>
    </lineage>
</organism>
<name>A0A0A9A397_ARUDO</name>